<dbReference type="EMBL" id="JBEWTB010000002">
    <property type="protein sequence ID" value="MET4757812.1"/>
    <property type="molecule type" value="Genomic_DNA"/>
</dbReference>
<sequence length="446" mass="48038">MKKAVKTFALSAISVALLSGCILDDKYEDGSGGSGGAPAERTNNTVNFYGWANTGNLGNDEAFELFTVDSTGKMTLIEREDVNTDQGNIKTGEYDPEGEGWLPDDAVHVTITDGAGGSIIAKSDTRWDFTPTTTGAKWGKGVVRTTIHPITTPEADSRVFIEVPGSKLDITDLYNSLSGSTQNVGQRIQIAHSCFTGSNLTSTTTPFKFISESDLEFAIEEITIRSNSYASGGYAYDCSLNNEKASDEIFSLAEGSDLEEATGWASEIIHFQHGNGASFAAKNNGVELTVGGNGNTGLEFASPSEDEEKTFKNLSYHVANSKLQFNLIVDNVPAEQKLPNFRVRMTGDEIDHQFDEDGDFTGDDYKTTNTPTINIDLSDYVEGQVKVVELPVAAFFEAPNGEMKANLPRNINRILIQSNGGAGGVYAGMTMHISDIKFVANPTDSE</sequence>
<comment type="caution">
    <text evidence="1">The sequence shown here is derived from an EMBL/GenBank/DDBJ whole genome shotgun (WGS) entry which is preliminary data.</text>
</comment>
<accession>A0ABV2SJ69</accession>
<dbReference type="RefSeq" id="WP_354007940.1">
    <property type="nucleotide sequence ID" value="NZ_JBEWTA010000001.1"/>
</dbReference>
<name>A0ABV2SJ69_9GAMM</name>
<dbReference type="Proteomes" id="UP001549366">
    <property type="component" value="Unassembled WGS sequence"/>
</dbReference>
<evidence type="ECO:0000313" key="1">
    <source>
        <dbReference type="EMBL" id="MET4757812.1"/>
    </source>
</evidence>
<keyword evidence="2" id="KW-1185">Reference proteome</keyword>
<protein>
    <recommendedName>
        <fullName evidence="3">ExoP galactose-binding-like domain-containing protein</fullName>
    </recommendedName>
</protein>
<dbReference type="PROSITE" id="PS51257">
    <property type="entry name" value="PROKAR_LIPOPROTEIN"/>
    <property type="match status" value="1"/>
</dbReference>
<evidence type="ECO:0008006" key="3">
    <source>
        <dbReference type="Google" id="ProtNLM"/>
    </source>
</evidence>
<organism evidence="1 2">
    <name type="scientific">Endozoicomonas lisbonensis</name>
    <dbReference type="NCBI Taxonomy" id="3120522"/>
    <lineage>
        <taxon>Bacteria</taxon>
        <taxon>Pseudomonadati</taxon>
        <taxon>Pseudomonadota</taxon>
        <taxon>Gammaproteobacteria</taxon>
        <taxon>Oceanospirillales</taxon>
        <taxon>Endozoicomonadaceae</taxon>
        <taxon>Endozoicomonas</taxon>
    </lineage>
</organism>
<proteinExistence type="predicted"/>
<reference evidence="1 2" key="1">
    <citation type="submission" date="2024-06" db="EMBL/GenBank/DDBJ databases">
        <title>Genomic Encyclopedia of Type Strains, Phase V (KMG-V): Genome sequencing to study the core and pangenomes of soil and plant-associated prokaryotes.</title>
        <authorList>
            <person name="Whitman W."/>
        </authorList>
    </citation>
    <scope>NUCLEOTIDE SEQUENCE [LARGE SCALE GENOMIC DNA]</scope>
    <source>
        <strain evidence="1 2">NE40</strain>
    </source>
</reference>
<evidence type="ECO:0000313" key="2">
    <source>
        <dbReference type="Proteomes" id="UP001549366"/>
    </source>
</evidence>
<gene>
    <name evidence="1" type="ORF">V5J35_003004</name>
</gene>